<evidence type="ECO:0000313" key="1">
    <source>
        <dbReference type="EMBL" id="KKL58218.1"/>
    </source>
</evidence>
<dbReference type="EMBL" id="LAZR01029901">
    <property type="protein sequence ID" value="KKL58218.1"/>
    <property type="molecule type" value="Genomic_DNA"/>
</dbReference>
<gene>
    <name evidence="1" type="ORF">LCGC14_2227590</name>
</gene>
<comment type="caution">
    <text evidence="1">The sequence shown here is derived from an EMBL/GenBank/DDBJ whole genome shotgun (WGS) entry which is preliminary data.</text>
</comment>
<organism evidence="1">
    <name type="scientific">marine sediment metagenome</name>
    <dbReference type="NCBI Taxonomy" id="412755"/>
    <lineage>
        <taxon>unclassified sequences</taxon>
        <taxon>metagenomes</taxon>
        <taxon>ecological metagenomes</taxon>
    </lineage>
</organism>
<protein>
    <recommendedName>
        <fullName evidence="2">DUF115 domain-containing protein</fullName>
    </recommendedName>
</protein>
<evidence type="ECO:0008006" key="2">
    <source>
        <dbReference type="Google" id="ProtNLM"/>
    </source>
</evidence>
<proteinExistence type="predicted"/>
<name>A0A0F9D951_9ZZZZ</name>
<reference evidence="1" key="1">
    <citation type="journal article" date="2015" name="Nature">
        <title>Complex archaea that bridge the gap between prokaryotes and eukaryotes.</title>
        <authorList>
            <person name="Spang A."/>
            <person name="Saw J.H."/>
            <person name="Jorgensen S.L."/>
            <person name="Zaremba-Niedzwiedzka K."/>
            <person name="Martijn J."/>
            <person name="Lind A.E."/>
            <person name="van Eijk R."/>
            <person name="Schleper C."/>
            <person name="Guy L."/>
            <person name="Ettema T.J."/>
        </authorList>
    </citation>
    <scope>NUCLEOTIDE SEQUENCE</scope>
</reference>
<accession>A0A0F9D951</accession>
<dbReference type="AlphaFoldDB" id="A0A0F9D951"/>
<sequence>MNRLKERIEGKDCFVLLGGASLEYLRQVAKDFKDKDVCWCGMNFFLPAKTHILESIGKKFSLIFDISGIKNIVPYEEKCRIPRVEKYLEEEGSLFVTSKELERNFSWANRPDIFKNNQEKILFIEEIVNLFKIHNSLMAYLYLLTYCNVKNIYLFGCDGYEGEYIVKSALLSYFCPKEIREDCEIATGGTMYLGLPSDTVAFNGSFKNLYLDYCTEKKLIPRKIYNVNPDSFITIFPRFSLLQLKELLNEGE</sequence>